<feature type="region of interest" description="Disordered" evidence="1">
    <location>
        <begin position="103"/>
        <end position="132"/>
    </location>
</feature>
<evidence type="ECO:0000256" key="1">
    <source>
        <dbReference type="SAM" id="MobiDB-lite"/>
    </source>
</evidence>
<sequence>MPSMATMTLDSPPRSFVDELADIVSEPSKPLLELAQAKLGIGAASNQKAAVFPRRSVLPAGFWARVATDGATPQPKTKAVDVIAPASAEDAFAKRSRFSSVDVAPEAASDTTTGTLQHGSRHNAHQGVGVESSGVGSEIYNHDFYDEETIVRDEEDETTTAVAEYDDAAIVQEEEEDAFAQFVDMSAIRNDMEVKRLTKQNEFLVLMLRKVTAKVMQNRADIAAHKARITVLQMPPPATPTAEIACQTDDEEVVVPDTQKIEALTWQLKVASAKIASLAQCVQVERERVEAQAAAAATRVATAEHNADLWKTRLAACHEEIDAQQVTIARHEEMQTVMRTYFGATGIDLDGAMDVAAVKAALALKPVKQTHLTHADSIYDRVTASMARELAFLAKLDQLDPTNTDSCDELCKSKLARRKRQ</sequence>
<proteinExistence type="predicted"/>
<reference evidence="3 4" key="1">
    <citation type="submission" date="2019-03" db="EMBL/GenBank/DDBJ databases">
        <authorList>
            <person name="Gaulin E."/>
            <person name="Dumas B."/>
        </authorList>
    </citation>
    <scope>NUCLEOTIDE SEQUENCE [LARGE SCALE GENOMIC DNA]</scope>
    <source>
        <strain evidence="3">CBS 568.67</strain>
    </source>
</reference>
<dbReference type="AlphaFoldDB" id="A0A485LJJ8"/>
<protein>
    <submittedName>
        <fullName evidence="3">Aste57867_21743 protein</fullName>
    </submittedName>
</protein>
<reference evidence="2" key="2">
    <citation type="submission" date="2019-06" db="EMBL/GenBank/DDBJ databases">
        <title>Genomics analysis of Aphanomyces spp. identifies a new class of oomycete effector associated with host adaptation.</title>
        <authorList>
            <person name="Gaulin E."/>
        </authorList>
    </citation>
    <scope>NUCLEOTIDE SEQUENCE</scope>
    <source>
        <strain evidence="2">CBS 578.67</strain>
    </source>
</reference>
<organism evidence="3 4">
    <name type="scientific">Aphanomyces stellatus</name>
    <dbReference type="NCBI Taxonomy" id="120398"/>
    <lineage>
        <taxon>Eukaryota</taxon>
        <taxon>Sar</taxon>
        <taxon>Stramenopiles</taxon>
        <taxon>Oomycota</taxon>
        <taxon>Saprolegniomycetes</taxon>
        <taxon>Saprolegniales</taxon>
        <taxon>Verrucalvaceae</taxon>
        <taxon>Aphanomyces</taxon>
    </lineage>
</organism>
<keyword evidence="4" id="KW-1185">Reference proteome</keyword>
<evidence type="ECO:0000313" key="4">
    <source>
        <dbReference type="Proteomes" id="UP000332933"/>
    </source>
</evidence>
<dbReference type="Proteomes" id="UP000332933">
    <property type="component" value="Unassembled WGS sequence"/>
</dbReference>
<accession>A0A485LJJ8</accession>
<dbReference type="OrthoDB" id="77143at2759"/>
<evidence type="ECO:0000313" key="3">
    <source>
        <dbReference type="EMBL" id="VFT98412.1"/>
    </source>
</evidence>
<feature type="compositionally biased region" description="Polar residues" evidence="1">
    <location>
        <begin position="109"/>
        <end position="118"/>
    </location>
</feature>
<gene>
    <name evidence="3" type="primary">Aste57867_21743</name>
    <name evidence="2" type="ORF">As57867_021674</name>
    <name evidence="3" type="ORF">ASTE57867_21743</name>
</gene>
<evidence type="ECO:0000313" key="2">
    <source>
        <dbReference type="EMBL" id="KAF0686466.1"/>
    </source>
</evidence>
<dbReference type="EMBL" id="CAADRA010007025">
    <property type="protein sequence ID" value="VFT98412.1"/>
    <property type="molecule type" value="Genomic_DNA"/>
</dbReference>
<dbReference type="EMBL" id="VJMH01006999">
    <property type="protein sequence ID" value="KAF0686466.1"/>
    <property type="molecule type" value="Genomic_DNA"/>
</dbReference>
<name>A0A485LJJ8_9STRA</name>